<dbReference type="InterPro" id="IPR000073">
    <property type="entry name" value="AB_hydrolase_1"/>
</dbReference>
<evidence type="ECO:0000259" key="2">
    <source>
        <dbReference type="Pfam" id="PF12697"/>
    </source>
</evidence>
<dbReference type="GO" id="GO:0016020">
    <property type="term" value="C:membrane"/>
    <property type="evidence" value="ECO:0007669"/>
    <property type="project" value="TreeGrafter"/>
</dbReference>
<dbReference type="PANTHER" id="PTHR43798">
    <property type="entry name" value="MONOACYLGLYCEROL LIPASE"/>
    <property type="match status" value="1"/>
</dbReference>
<reference evidence="4" key="2">
    <citation type="submission" date="2012-02" db="EMBL/GenBank/DDBJ databases">
        <title>Complete genome sequence of Blastococcus saxobsidens strain DD2.</title>
        <authorList>
            <person name="Genoscope."/>
        </authorList>
    </citation>
    <scope>NUCLEOTIDE SEQUENCE [LARGE SCALE GENOMIC DNA]</scope>
    <source>
        <strain evidence="4">DD2</strain>
    </source>
</reference>
<dbReference type="Pfam" id="PF12697">
    <property type="entry name" value="Abhydrolase_6"/>
    <property type="match status" value="1"/>
</dbReference>
<evidence type="ECO:0000256" key="1">
    <source>
        <dbReference type="ARBA" id="ARBA00022801"/>
    </source>
</evidence>
<protein>
    <submittedName>
        <fullName evidence="3">Alpha/beta hydrolase</fullName>
    </submittedName>
</protein>
<evidence type="ECO:0000313" key="4">
    <source>
        <dbReference type="Proteomes" id="UP000007517"/>
    </source>
</evidence>
<dbReference type="Gene3D" id="3.40.50.1820">
    <property type="entry name" value="alpha/beta hydrolase"/>
    <property type="match status" value="1"/>
</dbReference>
<keyword evidence="1 3" id="KW-0378">Hydrolase</keyword>
<proteinExistence type="predicted"/>
<feature type="domain" description="AB hydrolase-1" evidence="2">
    <location>
        <begin position="46"/>
        <end position="274"/>
    </location>
</feature>
<dbReference type="EMBL" id="FO117623">
    <property type="protein sequence ID" value="CCG05193.1"/>
    <property type="molecule type" value="Genomic_DNA"/>
</dbReference>
<dbReference type="STRING" id="1146883.BLASA_4381"/>
<dbReference type="GO" id="GO:0016787">
    <property type="term" value="F:hydrolase activity"/>
    <property type="evidence" value="ECO:0007669"/>
    <property type="project" value="UniProtKB-KW"/>
</dbReference>
<dbReference type="eggNOG" id="COG2267">
    <property type="taxonomic scope" value="Bacteria"/>
</dbReference>
<evidence type="ECO:0000313" key="3">
    <source>
        <dbReference type="EMBL" id="CCG05193.1"/>
    </source>
</evidence>
<sequence length="283" mass="31487">MTTTDEAPPAWLARAVAVEPEHADLRVAGARIHYRTWGDPELPSAVLVHGGAAHSGWWDHIAPCLDGHRVVALDLSGHGDSDHRMKYDMRLWAEEVAAVTAAEGLRRPVIIGHSMGGWAAVTSCVDYPGDFAAVAFIDTPLNDPLREEDVRRRHRPHTIYANRDEAAARFTALPTQAVFLPYVRRHLAEQSLRAAEGGWTWKFDPRYFGTRLPFRDLLPELRCPAALLRGEHGLVPRQMTPKMQSLVPGGLSVIELPETGHHPMLDQPLVFVAALRTLLALWR</sequence>
<organism evidence="3 4">
    <name type="scientific">Blastococcus saxobsidens (strain DD2)</name>
    <dbReference type="NCBI Taxonomy" id="1146883"/>
    <lineage>
        <taxon>Bacteria</taxon>
        <taxon>Bacillati</taxon>
        <taxon>Actinomycetota</taxon>
        <taxon>Actinomycetes</taxon>
        <taxon>Geodermatophilales</taxon>
        <taxon>Geodermatophilaceae</taxon>
        <taxon>Blastococcus</taxon>
    </lineage>
</organism>
<dbReference type="SUPFAM" id="SSF53474">
    <property type="entry name" value="alpha/beta-Hydrolases"/>
    <property type="match status" value="1"/>
</dbReference>
<dbReference type="PRINTS" id="PR00111">
    <property type="entry name" value="ABHYDROLASE"/>
</dbReference>
<accession>H6RNP5</accession>
<name>H6RNP5_BLASD</name>
<gene>
    <name evidence="3" type="ordered locus">BLASA_4381</name>
</gene>
<dbReference type="Proteomes" id="UP000007517">
    <property type="component" value="Chromosome"/>
</dbReference>
<dbReference type="PANTHER" id="PTHR43798:SF31">
    <property type="entry name" value="AB HYDROLASE SUPERFAMILY PROTEIN YCLE"/>
    <property type="match status" value="1"/>
</dbReference>
<dbReference type="HOGENOM" id="CLU_020336_13_5_11"/>
<dbReference type="RefSeq" id="WP_014378064.1">
    <property type="nucleotide sequence ID" value="NC_016943.1"/>
</dbReference>
<keyword evidence="4" id="KW-1185">Reference proteome</keyword>
<dbReference type="AlphaFoldDB" id="H6RNP5"/>
<dbReference type="OrthoDB" id="5495375at2"/>
<reference evidence="3 4" key="1">
    <citation type="journal article" date="2012" name="J. Bacteriol.">
        <title>Genome Sequence of Blastococcus saxobsidens DD2, a Stone-Inhabiting Bacterium.</title>
        <authorList>
            <person name="Chouaia B."/>
            <person name="Crotti E."/>
            <person name="Brusetti L."/>
            <person name="Daffonchio D."/>
            <person name="Essoussi I."/>
            <person name="Nouioui I."/>
            <person name="Sbissi I."/>
            <person name="Ghodhbane-Gtari F."/>
            <person name="Gtari M."/>
            <person name="Vacherie B."/>
            <person name="Barbe V."/>
            <person name="Medigue C."/>
            <person name="Gury J."/>
            <person name="Pujic P."/>
            <person name="Normand P."/>
        </authorList>
    </citation>
    <scope>NUCLEOTIDE SEQUENCE [LARGE SCALE GENOMIC DNA]</scope>
    <source>
        <strain evidence="3 4">DD2</strain>
    </source>
</reference>
<dbReference type="KEGG" id="bsd:BLASA_4381"/>
<dbReference type="InterPro" id="IPR029058">
    <property type="entry name" value="AB_hydrolase_fold"/>
</dbReference>
<dbReference type="InterPro" id="IPR050266">
    <property type="entry name" value="AB_hydrolase_sf"/>
</dbReference>